<evidence type="ECO:0000256" key="2">
    <source>
        <dbReference type="SAM" id="Phobius"/>
    </source>
</evidence>
<dbReference type="HOGENOM" id="CLU_396020_0_0_1"/>
<evidence type="ECO:0000259" key="4">
    <source>
        <dbReference type="PROSITE" id="PS50234"/>
    </source>
</evidence>
<gene>
    <name evidence="6" type="primary">20201785</name>
    <name evidence="5" type="ORF">HELRODRAFT_167055</name>
</gene>
<feature type="transmembrane region" description="Helical" evidence="2">
    <location>
        <begin position="298"/>
        <end position="325"/>
    </location>
</feature>
<keyword evidence="3" id="KW-0732">Signal</keyword>
<accession>T1EYY5</accession>
<reference evidence="6" key="3">
    <citation type="submission" date="2015-06" db="UniProtKB">
        <authorList>
            <consortium name="EnsemblMetazoa"/>
        </authorList>
    </citation>
    <scope>IDENTIFICATION</scope>
</reference>
<dbReference type="GeneID" id="20201785"/>
<protein>
    <recommendedName>
        <fullName evidence="4">VWFA domain-containing protein</fullName>
    </recommendedName>
</protein>
<evidence type="ECO:0000313" key="7">
    <source>
        <dbReference type="Proteomes" id="UP000015101"/>
    </source>
</evidence>
<dbReference type="InParanoid" id="T1EYY5"/>
<keyword evidence="2" id="KW-1133">Transmembrane helix</keyword>
<dbReference type="EMBL" id="KB095858">
    <property type="protein sequence ID" value="ESO10553.1"/>
    <property type="molecule type" value="Genomic_DNA"/>
</dbReference>
<evidence type="ECO:0000256" key="1">
    <source>
        <dbReference type="SAM" id="MobiDB-lite"/>
    </source>
</evidence>
<evidence type="ECO:0000313" key="5">
    <source>
        <dbReference type="EMBL" id="ESO10553.1"/>
    </source>
</evidence>
<sequence>MNGKIWVVVILKAIASPTLTLTAETSRNSCYIPNIHSSCTNLGQICLTDFKYNESRFKHLKENYEGTESKRILFFLIDDSVRYSQPASLRNLTLYDEVPNFFASLSTYLKKIGSSYSQILCYSFDKSGKSRFTWSMTAPSMFTDTTFQNCSNLMIADNSKEEVVGKKLIDGIKSFSDLALSEYQQRSDYKISLWILTDARTDERNFNTYESEVEALKISYLKNVTVFTVSMGQCPDGYFDRQVYENVMHNLASSRGQSACFHRWTDDLYNFKVDGLYQDCSSADSVQVQVPNDNKVSIGIIVGSVVGGVLFLLLIISLIFIIIFLRQKRRVNEGAELKCPTCNSSECFCPVPPVPCAKHPVKKVDQPGQHKYDNFEDGDVAQSKSLQTEGAEETVEVAYRKPNFLTKDNVNYGHQISSREKFVEVFVHAITTKYNIVCNSLPKPPVRPKNQSWLNILECGLEGWSEYLRKYSETMGIDFIACYSFDPKNNAFAKSSNTISIKIEERKELIALFSCGPAEASSVGNSKKSRKRQKQPKNLPNLEANSIPSKAYFNDINFQIIKHTKQTLVGTCFKDLFANRNRSSSHNSHNDDNDDNCYYMKPLKFHAINDCSWIAIAVFEEKDEKFEENVKSVLENILKGISGSRVWPLPAARWLSTFKHMRLSWLLAFAIESYNIEKFMAGDNKCLAATGDRMKR</sequence>
<dbReference type="KEGG" id="hro:HELRODRAFT_167055"/>
<dbReference type="PROSITE" id="PS50234">
    <property type="entry name" value="VWFA"/>
    <property type="match status" value="1"/>
</dbReference>
<feature type="signal peptide" evidence="3">
    <location>
        <begin position="1"/>
        <end position="22"/>
    </location>
</feature>
<feature type="chain" id="PRO_5010980147" description="VWFA domain-containing protein" evidence="3">
    <location>
        <begin position="23"/>
        <end position="696"/>
    </location>
</feature>
<keyword evidence="2" id="KW-0472">Membrane</keyword>
<dbReference type="RefSeq" id="XP_009010822.1">
    <property type="nucleotide sequence ID" value="XM_009012574.1"/>
</dbReference>
<dbReference type="EMBL" id="AMQM01002643">
    <property type="status" value="NOT_ANNOTATED_CDS"/>
    <property type="molecule type" value="Genomic_DNA"/>
</dbReference>
<evidence type="ECO:0000313" key="6">
    <source>
        <dbReference type="EnsemblMetazoa" id="HelroP167055"/>
    </source>
</evidence>
<reference evidence="7" key="1">
    <citation type="submission" date="2012-12" db="EMBL/GenBank/DDBJ databases">
        <authorList>
            <person name="Hellsten U."/>
            <person name="Grimwood J."/>
            <person name="Chapman J.A."/>
            <person name="Shapiro H."/>
            <person name="Aerts A."/>
            <person name="Otillar R.P."/>
            <person name="Terry A.Y."/>
            <person name="Boore J.L."/>
            <person name="Simakov O."/>
            <person name="Marletaz F."/>
            <person name="Cho S.-J."/>
            <person name="Edsinger-Gonzales E."/>
            <person name="Havlak P."/>
            <person name="Kuo D.-H."/>
            <person name="Larsson T."/>
            <person name="Lv J."/>
            <person name="Arendt D."/>
            <person name="Savage R."/>
            <person name="Osoegawa K."/>
            <person name="de Jong P."/>
            <person name="Lindberg D.R."/>
            <person name="Seaver E.C."/>
            <person name="Weisblat D.A."/>
            <person name="Putnam N.H."/>
            <person name="Grigoriev I.V."/>
            <person name="Rokhsar D.S."/>
        </authorList>
    </citation>
    <scope>NUCLEOTIDE SEQUENCE</scope>
</reference>
<dbReference type="AlphaFoldDB" id="T1EYY5"/>
<feature type="domain" description="VWFA" evidence="4">
    <location>
        <begin position="72"/>
        <end position="280"/>
    </location>
</feature>
<keyword evidence="2" id="KW-0812">Transmembrane</keyword>
<feature type="region of interest" description="Disordered" evidence="1">
    <location>
        <begin position="519"/>
        <end position="543"/>
    </location>
</feature>
<reference evidence="5 7" key="2">
    <citation type="journal article" date="2013" name="Nature">
        <title>Insights into bilaterian evolution from three spiralian genomes.</title>
        <authorList>
            <person name="Simakov O."/>
            <person name="Marletaz F."/>
            <person name="Cho S.J."/>
            <person name="Edsinger-Gonzales E."/>
            <person name="Havlak P."/>
            <person name="Hellsten U."/>
            <person name="Kuo D.H."/>
            <person name="Larsson T."/>
            <person name="Lv J."/>
            <person name="Arendt D."/>
            <person name="Savage R."/>
            <person name="Osoegawa K."/>
            <person name="de Jong P."/>
            <person name="Grimwood J."/>
            <person name="Chapman J.A."/>
            <person name="Shapiro H."/>
            <person name="Aerts A."/>
            <person name="Otillar R.P."/>
            <person name="Terry A.Y."/>
            <person name="Boore J.L."/>
            <person name="Grigoriev I.V."/>
            <person name="Lindberg D.R."/>
            <person name="Seaver E.C."/>
            <person name="Weisblat D.A."/>
            <person name="Putnam N.H."/>
            <person name="Rokhsar D.S."/>
        </authorList>
    </citation>
    <scope>NUCLEOTIDE SEQUENCE</scope>
</reference>
<dbReference type="InterPro" id="IPR002035">
    <property type="entry name" value="VWF_A"/>
</dbReference>
<name>T1EYY5_HELRO</name>
<evidence type="ECO:0000256" key="3">
    <source>
        <dbReference type="SAM" id="SignalP"/>
    </source>
</evidence>
<dbReference type="Proteomes" id="UP000015101">
    <property type="component" value="Unassembled WGS sequence"/>
</dbReference>
<keyword evidence="7" id="KW-1185">Reference proteome</keyword>
<dbReference type="CTD" id="20201785"/>
<proteinExistence type="predicted"/>
<dbReference type="OrthoDB" id="6327151at2759"/>
<dbReference type="EnsemblMetazoa" id="HelroT167055">
    <property type="protein sequence ID" value="HelroP167055"/>
    <property type="gene ID" value="HelroG167055"/>
</dbReference>
<organism evidence="6 7">
    <name type="scientific">Helobdella robusta</name>
    <name type="common">Californian leech</name>
    <dbReference type="NCBI Taxonomy" id="6412"/>
    <lineage>
        <taxon>Eukaryota</taxon>
        <taxon>Metazoa</taxon>
        <taxon>Spiralia</taxon>
        <taxon>Lophotrochozoa</taxon>
        <taxon>Annelida</taxon>
        <taxon>Clitellata</taxon>
        <taxon>Hirudinea</taxon>
        <taxon>Rhynchobdellida</taxon>
        <taxon>Glossiphoniidae</taxon>
        <taxon>Helobdella</taxon>
    </lineage>
</organism>